<gene>
    <name evidence="1" type="ORF">SCBWM1_gp137</name>
</gene>
<evidence type="ECO:0000313" key="2">
    <source>
        <dbReference type="Proteomes" id="UP000274731"/>
    </source>
</evidence>
<protein>
    <submittedName>
        <fullName evidence="1">Uncharacterized protein</fullName>
    </submittedName>
</protein>
<evidence type="ECO:0000313" key="1">
    <source>
        <dbReference type="EMBL" id="ATW62821.1"/>
    </source>
</evidence>
<proteinExistence type="predicted"/>
<accession>A0A3G1L3R2</accession>
<name>A0A3G1L3R2_9CAUD</name>
<sequence>MTYETTKLDALTYECRKQRKFKEDLEGEGFRCVDDPGELYDKVGSIQEIRCYCDSFTPKLLVKLYPPGVREEKPEAFWLVPLWQIIRYNYVIPKPGEFFTAKYVVGIRKVSSDGFVPSLRLPLQ</sequence>
<dbReference type="EMBL" id="MG450654">
    <property type="protein sequence ID" value="ATW62821.1"/>
    <property type="molecule type" value="Genomic_DNA"/>
</dbReference>
<organism evidence="1 2">
    <name type="scientific">Synechococcus phage S-CBWM1</name>
    <dbReference type="NCBI Taxonomy" id="2053653"/>
    <lineage>
        <taxon>Viruses</taxon>
        <taxon>Duplodnaviria</taxon>
        <taxon>Heunggongvirae</taxon>
        <taxon>Uroviricota</taxon>
        <taxon>Caudoviricetes</taxon>
        <taxon>Aokuangvirus</taxon>
        <taxon>Aokuangvirus SCBWM1</taxon>
    </lineage>
</organism>
<keyword evidence="2" id="KW-1185">Reference proteome</keyword>
<reference evidence="1 2" key="1">
    <citation type="journal article" date="2018" name="Environ. Microbiol.">
        <title>Novel phage-host interactions and evolution as revealed by a cyanomyovirus isolated from an estuarine environment.</title>
        <authorList>
            <person name="Xu Y."/>
            <person name="Zhang R."/>
            <person name="Wang N."/>
            <person name="Cai L."/>
            <person name="Tong Y."/>
            <person name="Sun Q."/>
            <person name="Chen F."/>
            <person name="Jiao N."/>
        </authorList>
    </citation>
    <scope>NUCLEOTIDE SEQUENCE [LARGE SCALE GENOMIC DNA]</scope>
</reference>
<dbReference type="Proteomes" id="UP000274731">
    <property type="component" value="Segment"/>
</dbReference>